<dbReference type="NCBIfam" id="TIGR01352">
    <property type="entry name" value="tonB_Cterm"/>
    <property type="match status" value="1"/>
</dbReference>
<gene>
    <name evidence="7" type="ORF">ACFPN5_13675</name>
</gene>
<reference evidence="8" key="1">
    <citation type="journal article" date="2019" name="Int. J. Syst. Evol. Microbiol.">
        <title>The Global Catalogue of Microorganisms (GCM) 10K type strain sequencing project: providing services to taxonomists for standard genome sequencing and annotation.</title>
        <authorList>
            <consortium name="The Broad Institute Genomics Platform"/>
            <consortium name="The Broad Institute Genome Sequencing Center for Infectious Disease"/>
            <person name="Wu L."/>
            <person name="Ma J."/>
        </authorList>
    </citation>
    <scope>NUCLEOTIDE SEQUENCE [LARGE SCALE GENOMIC DNA]</scope>
    <source>
        <strain evidence="8">KACC 12649</strain>
    </source>
</reference>
<evidence type="ECO:0000259" key="6">
    <source>
        <dbReference type="PROSITE" id="PS52015"/>
    </source>
</evidence>
<dbReference type="PANTHER" id="PTHR34978">
    <property type="entry name" value="POSSIBLE SENSOR-TRANSDUCER PROTEIN BLAR"/>
    <property type="match status" value="1"/>
</dbReference>
<dbReference type="InterPro" id="IPR008756">
    <property type="entry name" value="Peptidase_M56"/>
</dbReference>
<evidence type="ECO:0000256" key="4">
    <source>
        <dbReference type="ARBA" id="ARBA00023136"/>
    </source>
</evidence>
<keyword evidence="8" id="KW-1185">Reference proteome</keyword>
<evidence type="ECO:0000313" key="7">
    <source>
        <dbReference type="EMBL" id="MFC5460855.1"/>
    </source>
</evidence>
<dbReference type="InterPro" id="IPR037682">
    <property type="entry name" value="TonB_C"/>
</dbReference>
<dbReference type="InterPro" id="IPR052173">
    <property type="entry name" value="Beta-lactam_resp_regulator"/>
</dbReference>
<feature type="transmembrane region" description="Helical" evidence="5">
    <location>
        <begin position="102"/>
        <end position="127"/>
    </location>
</feature>
<dbReference type="Gene3D" id="3.30.2010.10">
    <property type="entry name" value="Metalloproteases ('zincins'), catalytic domain"/>
    <property type="match status" value="1"/>
</dbReference>
<dbReference type="CDD" id="cd07341">
    <property type="entry name" value="M56_BlaR1_MecR1_like"/>
    <property type="match status" value="1"/>
</dbReference>
<name>A0ABW0L5W5_9BURK</name>
<protein>
    <submittedName>
        <fullName evidence="7">TonB family protein</fullName>
    </submittedName>
</protein>
<comment type="subcellular location">
    <subcellularLocation>
        <location evidence="1">Membrane</location>
        <topology evidence="1">Single-pass membrane protein</topology>
    </subcellularLocation>
</comment>
<accession>A0ABW0L5W5</accession>
<keyword evidence="2 5" id="KW-0812">Transmembrane</keyword>
<keyword evidence="4 5" id="KW-0472">Membrane</keyword>
<dbReference type="Proteomes" id="UP001596050">
    <property type="component" value="Unassembled WGS sequence"/>
</dbReference>
<feature type="transmembrane region" description="Helical" evidence="5">
    <location>
        <begin position="6"/>
        <end position="32"/>
    </location>
</feature>
<dbReference type="PANTHER" id="PTHR34978:SF3">
    <property type="entry name" value="SLR0241 PROTEIN"/>
    <property type="match status" value="1"/>
</dbReference>
<dbReference type="Pfam" id="PF03544">
    <property type="entry name" value="TonB_C"/>
    <property type="match status" value="1"/>
</dbReference>
<keyword evidence="3 5" id="KW-1133">Transmembrane helix</keyword>
<dbReference type="RefSeq" id="WP_379784127.1">
    <property type="nucleotide sequence ID" value="NZ_JBHSMU010000014.1"/>
</dbReference>
<feature type="transmembrane region" description="Helical" evidence="5">
    <location>
        <begin position="44"/>
        <end position="64"/>
    </location>
</feature>
<dbReference type="Pfam" id="PF05569">
    <property type="entry name" value="Peptidase_M56"/>
    <property type="match status" value="1"/>
</dbReference>
<dbReference type="Gene3D" id="3.30.1150.10">
    <property type="match status" value="1"/>
</dbReference>
<sequence>MTGHELVAHIGAVLLDSIWQCALVGLETSVALLGLRRARPQTRYIAACAGLLMCLLWPAVQLIARLRGDGSGASGMPVLVQMLPGAGGAGAEGWQGFLQAHLAWVVVGWAACAAALGLRLVLGMVWVSRAAHTHRVDAHWNARLATMASQFGITREVRLRVVDTLASPITAGWWRPVVLVPASLLSGMSPQLLEALLAHELAHVRRFDYLVNLAQSMIETILFYHPVVWWLSHRIRVEREQIADDIAARQLGEPRRLALALSELERLQFSTHHLAQAANGGDLMSRIKRLVRPDTPASNWKAAVPAIALAVASLVGCAQTAVAGQGTGDAATSGHTTRAIANFASCAKPVYPKEALQARKTGTVTLGFLVGIDGAVRDSNVKQSSGDTSLDEAARLAIAKCTFSPAKAGGKPVEEWAQVQYVWSLD</sequence>
<organism evidence="7 8">
    <name type="scientific">Massilia niabensis</name>
    <dbReference type="NCBI Taxonomy" id="544910"/>
    <lineage>
        <taxon>Bacteria</taxon>
        <taxon>Pseudomonadati</taxon>
        <taxon>Pseudomonadota</taxon>
        <taxon>Betaproteobacteria</taxon>
        <taxon>Burkholderiales</taxon>
        <taxon>Oxalobacteraceae</taxon>
        <taxon>Telluria group</taxon>
        <taxon>Massilia</taxon>
    </lineage>
</organism>
<dbReference type="SUPFAM" id="SSF74653">
    <property type="entry name" value="TolA/TonB C-terminal domain"/>
    <property type="match status" value="1"/>
</dbReference>
<evidence type="ECO:0000256" key="1">
    <source>
        <dbReference type="ARBA" id="ARBA00004167"/>
    </source>
</evidence>
<proteinExistence type="predicted"/>
<feature type="domain" description="TonB C-terminal" evidence="6">
    <location>
        <begin position="336"/>
        <end position="426"/>
    </location>
</feature>
<evidence type="ECO:0000256" key="2">
    <source>
        <dbReference type="ARBA" id="ARBA00022692"/>
    </source>
</evidence>
<dbReference type="EMBL" id="JBHSMU010000014">
    <property type="protein sequence ID" value="MFC5460855.1"/>
    <property type="molecule type" value="Genomic_DNA"/>
</dbReference>
<dbReference type="PROSITE" id="PS52015">
    <property type="entry name" value="TONB_CTD"/>
    <property type="match status" value="1"/>
</dbReference>
<evidence type="ECO:0000313" key="8">
    <source>
        <dbReference type="Proteomes" id="UP001596050"/>
    </source>
</evidence>
<comment type="caution">
    <text evidence="7">The sequence shown here is derived from an EMBL/GenBank/DDBJ whole genome shotgun (WGS) entry which is preliminary data.</text>
</comment>
<evidence type="ECO:0000256" key="5">
    <source>
        <dbReference type="SAM" id="Phobius"/>
    </source>
</evidence>
<dbReference type="InterPro" id="IPR006260">
    <property type="entry name" value="TonB/TolA_C"/>
</dbReference>
<evidence type="ECO:0000256" key="3">
    <source>
        <dbReference type="ARBA" id="ARBA00022989"/>
    </source>
</evidence>